<evidence type="ECO:0000256" key="3">
    <source>
        <dbReference type="ARBA" id="ARBA00023015"/>
    </source>
</evidence>
<reference evidence="8 9" key="1">
    <citation type="submission" date="2020-03" db="EMBL/GenBank/DDBJ databases">
        <authorList>
            <person name="Lai Q."/>
        </authorList>
    </citation>
    <scope>NUCLEOTIDE SEQUENCE [LARGE SCALE GENOMIC DNA]</scope>
    <source>
        <strain evidence="8 9">CCUG 25036</strain>
    </source>
</reference>
<evidence type="ECO:0000256" key="2">
    <source>
        <dbReference type="ARBA" id="ARBA00022491"/>
    </source>
</evidence>
<keyword evidence="3" id="KW-0805">Transcription regulation</keyword>
<dbReference type="PRINTS" id="PR00400">
    <property type="entry name" value="TETREPRESSOR"/>
</dbReference>
<dbReference type="GO" id="GO:0046677">
    <property type="term" value="P:response to antibiotic"/>
    <property type="evidence" value="ECO:0007669"/>
    <property type="project" value="InterPro"/>
</dbReference>
<proteinExistence type="predicted"/>
<dbReference type="InterPro" id="IPR003012">
    <property type="entry name" value="Tet_transcr_reg_TetR"/>
</dbReference>
<dbReference type="SUPFAM" id="SSF46689">
    <property type="entry name" value="Homeodomain-like"/>
    <property type="match status" value="1"/>
</dbReference>
<dbReference type="InterPro" id="IPR004111">
    <property type="entry name" value="Repressor_TetR_C"/>
</dbReference>
<dbReference type="SUPFAM" id="SSF48498">
    <property type="entry name" value="Tetracyclin repressor-like, C-terminal domain"/>
    <property type="match status" value="1"/>
</dbReference>
<dbReference type="PROSITE" id="PS50977">
    <property type="entry name" value="HTH_TETR_2"/>
    <property type="match status" value="1"/>
</dbReference>
<keyword evidence="2" id="KW-0678">Repressor</keyword>
<organism evidence="8 9">
    <name type="scientific">Luteibacter anthropi</name>
    <dbReference type="NCBI Taxonomy" id="564369"/>
    <lineage>
        <taxon>Bacteria</taxon>
        <taxon>Pseudomonadati</taxon>
        <taxon>Pseudomonadota</taxon>
        <taxon>Gammaproteobacteria</taxon>
        <taxon>Lysobacterales</taxon>
        <taxon>Rhodanobacteraceae</taxon>
        <taxon>Luteibacter</taxon>
    </lineage>
</organism>
<dbReference type="Pfam" id="PF00440">
    <property type="entry name" value="TetR_N"/>
    <property type="match status" value="1"/>
</dbReference>
<evidence type="ECO:0000256" key="4">
    <source>
        <dbReference type="ARBA" id="ARBA00023125"/>
    </source>
</evidence>
<evidence type="ECO:0000313" key="9">
    <source>
        <dbReference type="Proteomes" id="UP000490980"/>
    </source>
</evidence>
<sequence>MAESTSSRTSQPSRRLGKDDVVRGALALLNEIGIDALSTRRLADYLGVRSPTLYWHFPSKEALLEAMAESVMLERQAAQQPPSAGAYWKDWFIENAVSFRAALLAYRDGARLHAGSRPRPGQFDSIEARVAALRQAGFEPGEAVRLMMSAGRFVVGWVLEEQATRMDDGHESPVADHHPLLQEGWATLAAMDPDAAFVDAVSLLADGAEAAMRRRKGD</sequence>
<dbReference type="InterPro" id="IPR001647">
    <property type="entry name" value="HTH_TetR"/>
</dbReference>
<comment type="function">
    <text evidence="1">TetR is the repressor of the tetracycline resistance element; its N-terminal region forms a helix-turn-helix structure and binds DNA. Binding of tetracycline to TetR reduces the repressor affinity for the tetracycline resistance gene (tetA) promoter operator sites.</text>
</comment>
<dbReference type="GO" id="GO:0003700">
    <property type="term" value="F:DNA-binding transcription factor activity"/>
    <property type="evidence" value="ECO:0007669"/>
    <property type="project" value="TreeGrafter"/>
</dbReference>
<dbReference type="Gene3D" id="1.10.357.10">
    <property type="entry name" value="Tetracycline Repressor, domain 2"/>
    <property type="match status" value="1"/>
</dbReference>
<dbReference type="PANTHER" id="PTHR30055">
    <property type="entry name" value="HTH-TYPE TRANSCRIPTIONAL REGULATOR RUTR"/>
    <property type="match status" value="1"/>
</dbReference>
<dbReference type="PANTHER" id="PTHR30055:SF151">
    <property type="entry name" value="TRANSCRIPTIONAL REGULATORY PROTEIN"/>
    <property type="match status" value="1"/>
</dbReference>
<accession>A0A7X5UC66</accession>
<name>A0A7X5UC66_9GAMM</name>
<feature type="domain" description="HTH tetR-type" evidence="7">
    <location>
        <begin position="15"/>
        <end position="75"/>
    </location>
</feature>
<dbReference type="AlphaFoldDB" id="A0A7X5UC66"/>
<comment type="caution">
    <text evidence="8">The sequence shown here is derived from an EMBL/GenBank/DDBJ whole genome shotgun (WGS) entry which is preliminary data.</text>
</comment>
<protein>
    <submittedName>
        <fullName evidence="8">TetR family transcriptional regulator</fullName>
    </submittedName>
</protein>
<dbReference type="InterPro" id="IPR036271">
    <property type="entry name" value="Tet_transcr_reg_TetR-rel_C_sf"/>
</dbReference>
<dbReference type="Proteomes" id="UP000490980">
    <property type="component" value="Unassembled WGS sequence"/>
</dbReference>
<dbReference type="Pfam" id="PF02909">
    <property type="entry name" value="TetR_C_1"/>
    <property type="match status" value="1"/>
</dbReference>
<dbReference type="Gene3D" id="1.10.10.60">
    <property type="entry name" value="Homeodomain-like"/>
    <property type="match status" value="1"/>
</dbReference>
<feature type="DNA-binding region" description="H-T-H motif" evidence="6">
    <location>
        <begin position="38"/>
        <end position="57"/>
    </location>
</feature>
<evidence type="ECO:0000256" key="5">
    <source>
        <dbReference type="ARBA" id="ARBA00023163"/>
    </source>
</evidence>
<dbReference type="InterPro" id="IPR050109">
    <property type="entry name" value="HTH-type_TetR-like_transc_reg"/>
</dbReference>
<evidence type="ECO:0000259" key="7">
    <source>
        <dbReference type="PROSITE" id="PS50977"/>
    </source>
</evidence>
<evidence type="ECO:0000256" key="1">
    <source>
        <dbReference type="ARBA" id="ARBA00002856"/>
    </source>
</evidence>
<evidence type="ECO:0000256" key="6">
    <source>
        <dbReference type="PROSITE-ProRule" id="PRU00335"/>
    </source>
</evidence>
<keyword evidence="9" id="KW-1185">Reference proteome</keyword>
<keyword evidence="5" id="KW-0804">Transcription</keyword>
<dbReference type="InterPro" id="IPR009057">
    <property type="entry name" value="Homeodomain-like_sf"/>
</dbReference>
<dbReference type="GO" id="GO:0045892">
    <property type="term" value="P:negative regulation of DNA-templated transcription"/>
    <property type="evidence" value="ECO:0007669"/>
    <property type="project" value="InterPro"/>
</dbReference>
<dbReference type="EMBL" id="JAARLZ010000008">
    <property type="protein sequence ID" value="NII07769.1"/>
    <property type="molecule type" value="Genomic_DNA"/>
</dbReference>
<dbReference type="PRINTS" id="PR00455">
    <property type="entry name" value="HTHTETR"/>
</dbReference>
<gene>
    <name evidence="8" type="ORF">HBF25_15395</name>
</gene>
<dbReference type="RefSeq" id="WP_166949928.1">
    <property type="nucleotide sequence ID" value="NZ_JAARLZ010000008.1"/>
</dbReference>
<dbReference type="GO" id="GO:0000976">
    <property type="term" value="F:transcription cis-regulatory region binding"/>
    <property type="evidence" value="ECO:0007669"/>
    <property type="project" value="TreeGrafter"/>
</dbReference>
<evidence type="ECO:0000313" key="8">
    <source>
        <dbReference type="EMBL" id="NII07769.1"/>
    </source>
</evidence>
<keyword evidence="4 6" id="KW-0238">DNA-binding</keyword>